<evidence type="ECO:0000313" key="2">
    <source>
        <dbReference type="Proteomes" id="UP000275368"/>
    </source>
</evidence>
<proteinExistence type="predicted"/>
<accession>A0A3G9J245</accession>
<dbReference type="AlphaFoldDB" id="A0A3G9J245"/>
<gene>
    <name evidence="1" type="ORF">Back11_37900</name>
</gene>
<dbReference type="KEGG" id="pbk:Back11_37900"/>
<protein>
    <submittedName>
        <fullName evidence="1">Uncharacterized protein</fullName>
    </submittedName>
</protein>
<reference evidence="1 2" key="1">
    <citation type="submission" date="2018-11" db="EMBL/GenBank/DDBJ databases">
        <title>Complete genome sequence of Paenibacillus baekrokdamisoli strain KCTC 33723.</title>
        <authorList>
            <person name="Kang S.W."/>
            <person name="Lee K.C."/>
            <person name="Kim K.K."/>
            <person name="Kim J.S."/>
            <person name="Kim D.S."/>
            <person name="Ko S.H."/>
            <person name="Yang S.H."/>
            <person name="Lee J.S."/>
        </authorList>
    </citation>
    <scope>NUCLEOTIDE SEQUENCE [LARGE SCALE GENOMIC DNA]</scope>
    <source>
        <strain evidence="1 2">KCTC 33723</strain>
    </source>
</reference>
<name>A0A3G9J245_9BACL</name>
<dbReference type="Proteomes" id="UP000275368">
    <property type="component" value="Chromosome"/>
</dbReference>
<evidence type="ECO:0000313" key="1">
    <source>
        <dbReference type="EMBL" id="BBH22445.1"/>
    </source>
</evidence>
<sequence length="73" mass="8143">MECIHAGVLHACGACRDGFESVFLPLELTRMAVWLKLESLADQKMVILVNRDDHLLMAADSQQEVFKAAQLTI</sequence>
<keyword evidence="2" id="KW-1185">Reference proteome</keyword>
<organism evidence="1 2">
    <name type="scientific">Paenibacillus baekrokdamisoli</name>
    <dbReference type="NCBI Taxonomy" id="1712516"/>
    <lineage>
        <taxon>Bacteria</taxon>
        <taxon>Bacillati</taxon>
        <taxon>Bacillota</taxon>
        <taxon>Bacilli</taxon>
        <taxon>Bacillales</taxon>
        <taxon>Paenibacillaceae</taxon>
        <taxon>Paenibacillus</taxon>
    </lineage>
</organism>
<dbReference type="EMBL" id="AP019308">
    <property type="protein sequence ID" value="BBH22445.1"/>
    <property type="molecule type" value="Genomic_DNA"/>
</dbReference>